<evidence type="ECO:0000313" key="2">
    <source>
        <dbReference type="EMBL" id="PVH37789.1"/>
    </source>
</evidence>
<evidence type="ECO:0000256" key="1">
    <source>
        <dbReference type="SAM" id="MobiDB-lite"/>
    </source>
</evidence>
<protein>
    <submittedName>
        <fullName evidence="2">Uncharacterized protein</fullName>
    </submittedName>
</protein>
<dbReference type="AlphaFoldDB" id="A0A2T8IJF0"/>
<feature type="region of interest" description="Disordered" evidence="1">
    <location>
        <begin position="83"/>
        <end position="110"/>
    </location>
</feature>
<dbReference type="Proteomes" id="UP000243499">
    <property type="component" value="Chromosome 5"/>
</dbReference>
<gene>
    <name evidence="2" type="ORF">PAHAL_5G088600</name>
</gene>
<organism evidence="2">
    <name type="scientific">Panicum hallii</name>
    <dbReference type="NCBI Taxonomy" id="206008"/>
    <lineage>
        <taxon>Eukaryota</taxon>
        <taxon>Viridiplantae</taxon>
        <taxon>Streptophyta</taxon>
        <taxon>Embryophyta</taxon>
        <taxon>Tracheophyta</taxon>
        <taxon>Spermatophyta</taxon>
        <taxon>Magnoliopsida</taxon>
        <taxon>Liliopsida</taxon>
        <taxon>Poales</taxon>
        <taxon>Poaceae</taxon>
        <taxon>PACMAD clade</taxon>
        <taxon>Panicoideae</taxon>
        <taxon>Panicodae</taxon>
        <taxon>Paniceae</taxon>
        <taxon>Panicinae</taxon>
        <taxon>Panicum</taxon>
        <taxon>Panicum sect. Panicum</taxon>
    </lineage>
</organism>
<dbReference type="Gramene" id="PVH37789">
    <property type="protein sequence ID" value="PVH37789"/>
    <property type="gene ID" value="PAHAL_5G088600"/>
</dbReference>
<proteinExistence type="predicted"/>
<dbReference type="EMBL" id="CM008050">
    <property type="protein sequence ID" value="PVH37789.1"/>
    <property type="molecule type" value="Genomic_DNA"/>
</dbReference>
<accession>A0A2T8IJF0</accession>
<reference evidence="2" key="1">
    <citation type="submission" date="2018-04" db="EMBL/GenBank/DDBJ databases">
        <title>WGS assembly of Panicum hallii.</title>
        <authorList>
            <person name="Lovell J."/>
            <person name="Jenkins J."/>
            <person name="Lowry D."/>
            <person name="Mamidi S."/>
            <person name="Sreedasyam A."/>
            <person name="Weng X."/>
            <person name="Barry K."/>
            <person name="Bonette J."/>
            <person name="Campitelli B."/>
            <person name="Daum C."/>
            <person name="Gordon S."/>
            <person name="Gould B."/>
            <person name="Lipzen A."/>
            <person name="Macqueen A."/>
            <person name="Palacio-Mejia J."/>
            <person name="Plott C."/>
            <person name="Shakirov E."/>
            <person name="Shu S."/>
            <person name="Yoshinaga Y."/>
            <person name="Zane M."/>
            <person name="Rokhsar D."/>
            <person name="Grimwood J."/>
            <person name="Schmutz J."/>
            <person name="Juenger T."/>
        </authorList>
    </citation>
    <scope>NUCLEOTIDE SEQUENCE [LARGE SCALE GENOMIC DNA]</scope>
    <source>
        <strain evidence="2">FIL2</strain>
    </source>
</reference>
<feature type="compositionally biased region" description="Low complexity" evidence="1">
    <location>
        <begin position="95"/>
        <end position="110"/>
    </location>
</feature>
<sequence length="127" mass="14090">MDLPDSRSRWFKCIGESHLTLLVFLLFLRLFSAPLPYPPVRLRPLGTSGAEIPGASARDQPVGPLLAVAPPEFCPRVLHHRAHWRRSHRAPRPTPATSSPTAGTSPASTPRHPVRCLLLLSSRPFFF</sequence>
<name>A0A2T8IJF0_9POAL</name>